<feature type="compositionally biased region" description="Acidic residues" evidence="2">
    <location>
        <begin position="28"/>
        <end position="45"/>
    </location>
</feature>
<keyword evidence="3" id="KW-0812">Transmembrane</keyword>
<name>A0ABX7LKT0_9CAUL</name>
<evidence type="ECO:0000313" key="5">
    <source>
        <dbReference type="Proteomes" id="UP000662957"/>
    </source>
</evidence>
<keyword evidence="3" id="KW-0472">Membrane</keyword>
<gene>
    <name evidence="4" type="ORF">JX001_11705</name>
</gene>
<evidence type="ECO:0000313" key="4">
    <source>
        <dbReference type="EMBL" id="QSF53453.1"/>
    </source>
</evidence>
<organism evidence="4 5">
    <name type="scientific">Brevundimonas fontaquae</name>
    <dbReference type="NCBI Taxonomy" id="2813778"/>
    <lineage>
        <taxon>Bacteria</taxon>
        <taxon>Pseudomonadati</taxon>
        <taxon>Pseudomonadota</taxon>
        <taxon>Alphaproteobacteria</taxon>
        <taxon>Caulobacterales</taxon>
        <taxon>Caulobacteraceae</taxon>
        <taxon>Brevundimonas</taxon>
    </lineage>
</organism>
<feature type="compositionally biased region" description="Acidic residues" evidence="2">
    <location>
        <begin position="718"/>
        <end position="730"/>
    </location>
</feature>
<evidence type="ECO:0000256" key="3">
    <source>
        <dbReference type="SAM" id="Phobius"/>
    </source>
</evidence>
<feature type="compositionally biased region" description="Basic and acidic residues" evidence="2">
    <location>
        <begin position="688"/>
        <end position="703"/>
    </location>
</feature>
<feature type="region of interest" description="Disordered" evidence="2">
    <location>
        <begin position="650"/>
        <end position="743"/>
    </location>
</feature>
<keyword evidence="1" id="KW-0175">Coiled coil</keyword>
<dbReference type="RefSeq" id="WP_205681146.1">
    <property type="nucleotide sequence ID" value="NZ_CP070968.1"/>
</dbReference>
<feature type="compositionally biased region" description="Basic and acidic residues" evidence="2">
    <location>
        <begin position="73"/>
        <end position="90"/>
    </location>
</feature>
<feature type="compositionally biased region" description="Basic and acidic residues" evidence="2">
    <location>
        <begin position="655"/>
        <end position="679"/>
    </location>
</feature>
<protein>
    <submittedName>
        <fullName evidence="4">TipN</fullName>
    </submittedName>
</protein>
<reference evidence="4 5" key="1">
    <citation type="submission" date="2021-02" db="EMBL/GenBank/DDBJ databases">
        <title>Brevundimonas sp. CS1 genome sequence.</title>
        <authorList>
            <person name="Lee K."/>
            <person name="Choi Y.-J."/>
            <person name="Son H.-R."/>
        </authorList>
    </citation>
    <scope>NUCLEOTIDE SEQUENCE [LARGE SCALE GENOMIC DNA]</scope>
    <source>
        <strain evidence="4 5">CS1</strain>
    </source>
</reference>
<keyword evidence="5" id="KW-1185">Reference proteome</keyword>
<accession>A0ABX7LKT0</accession>
<dbReference type="Proteomes" id="UP000662957">
    <property type="component" value="Chromosome"/>
</dbReference>
<feature type="transmembrane region" description="Helical" evidence="3">
    <location>
        <begin position="132"/>
        <end position="153"/>
    </location>
</feature>
<feature type="transmembrane region" description="Helical" evidence="3">
    <location>
        <begin position="165"/>
        <end position="185"/>
    </location>
</feature>
<evidence type="ECO:0000256" key="2">
    <source>
        <dbReference type="SAM" id="MobiDB-lite"/>
    </source>
</evidence>
<keyword evidence="3" id="KW-1133">Transmembrane helix</keyword>
<feature type="region of interest" description="Disordered" evidence="2">
    <location>
        <begin position="1"/>
        <end position="65"/>
    </location>
</feature>
<evidence type="ECO:0000256" key="1">
    <source>
        <dbReference type="SAM" id="Coils"/>
    </source>
</evidence>
<feature type="coiled-coil region" evidence="1">
    <location>
        <begin position="466"/>
        <end position="508"/>
    </location>
</feature>
<feature type="coiled-coil region" evidence="1">
    <location>
        <begin position="223"/>
        <end position="264"/>
    </location>
</feature>
<feature type="region of interest" description="Disordered" evidence="2">
    <location>
        <begin position="73"/>
        <end position="92"/>
    </location>
</feature>
<dbReference type="EMBL" id="CP070968">
    <property type="protein sequence ID" value="QSF53453.1"/>
    <property type="molecule type" value="Genomic_DNA"/>
</dbReference>
<sequence length="859" mass="92296">MKSPKRPPLKLTDDQVVAPIELSTTDETPPDEATSEFEPIPEPDFEIVQPKFEAPMSERRRRRLLEEQRLAEERALSAERNTAEGDKKPTPDAPIEMAVTAGQPPAPFELSKPPAVKTVQAKAQGEPSGRHAYVIAGIASALWIGGVASWAAYEFGAGGAELDPLRIAIYALIALAPAGLAIMLAHAVRQGAGLAAETRRARQLAEALVAPTALAAQQTGEVLQSLRSDIDHATLAAERARNDMALLREALAQETTRLNEAAENAGRTARRLTENLGRERDQMQTLGIHLDTQASGVIDAVERQSRMVADASDLAQAQLREAEAALAARAADLAAAAGEAQDAARVASDDLARQTIRLENAGSGVAEQIQSVEEGLSQQRAALVTAAYALRTDQEDFSAQVESQRAQLIEHLSSTRTAAGDLDRTTQTSVESMRDLVEAATDQFRALVDMSQREADGFDSATKLALDRFEALAAEARDALMEETRRALEQMRATAEDSRAAAADAAEQARLRTDRLGESLFEAAQKADTAADARIADARRIVTETSGLVEETGERMVSRLETLVARLNSALSEIDTAVADIDERAARLPQEARARADAVRATVEEGLASLSAASRKAAEDTEALDVGFQDRVRRNYDMLTEAVRLMGVVSGDTTPARRREPAAEVEARPEPRPERRTERTTAPASPPVEERRFGLRSRLRLEPAEPPPSADKGLDWSDLIDGDDDNEAPLELDTPSPSPAEAEALSDRVAAAIRRMGVDPNALLPRSRVEEAARAFSNGDPDAARQIVRRVAPAAVRSVSRRVLSDAELRADAERYVRNFAVMLNASARAGDSAAVQSSLASDSGRAFMLLDAAVGDLG</sequence>
<proteinExistence type="predicted"/>